<dbReference type="InterPro" id="IPR023213">
    <property type="entry name" value="CAT-like_dom_sf"/>
</dbReference>
<evidence type="ECO:0000313" key="7">
    <source>
        <dbReference type="Proteomes" id="UP001232148"/>
    </source>
</evidence>
<keyword evidence="2" id="KW-0597">Phosphoprotein</keyword>
<dbReference type="GO" id="GO:0005737">
    <property type="term" value="C:cytoplasm"/>
    <property type="evidence" value="ECO:0007669"/>
    <property type="project" value="TreeGrafter"/>
</dbReference>
<dbReference type="FunFam" id="3.30.300.30:FF:000015">
    <property type="entry name" value="Nonribosomal peptide synthase SidD"/>
    <property type="match status" value="2"/>
</dbReference>
<dbReference type="InterPro" id="IPR001242">
    <property type="entry name" value="Condensation_dom"/>
</dbReference>
<dbReference type="Pfam" id="PF00550">
    <property type="entry name" value="PP-binding"/>
    <property type="match status" value="2"/>
</dbReference>
<dbReference type="Proteomes" id="UP001232148">
    <property type="component" value="Unassembled WGS sequence"/>
</dbReference>
<feature type="compositionally biased region" description="Polar residues" evidence="4">
    <location>
        <begin position="2495"/>
        <end position="2519"/>
    </location>
</feature>
<dbReference type="SUPFAM" id="SSF47336">
    <property type="entry name" value="ACP-like"/>
    <property type="match status" value="2"/>
</dbReference>
<name>A0AAD9HAW7_9PEZI</name>
<feature type="region of interest" description="Disordered" evidence="4">
    <location>
        <begin position="2357"/>
        <end position="2378"/>
    </location>
</feature>
<feature type="compositionally biased region" description="Polar residues" evidence="4">
    <location>
        <begin position="736"/>
        <end position="745"/>
    </location>
</feature>
<keyword evidence="7" id="KW-1185">Reference proteome</keyword>
<reference evidence="6" key="1">
    <citation type="submission" date="2021-06" db="EMBL/GenBank/DDBJ databases">
        <title>Comparative genomics, transcriptomics and evolutionary studies reveal genomic signatures of adaptation to plant cell wall in hemibiotrophic fungi.</title>
        <authorList>
            <consortium name="DOE Joint Genome Institute"/>
            <person name="Baroncelli R."/>
            <person name="Diaz J.F."/>
            <person name="Benocci T."/>
            <person name="Peng M."/>
            <person name="Battaglia E."/>
            <person name="Haridas S."/>
            <person name="Andreopoulos W."/>
            <person name="Labutti K."/>
            <person name="Pangilinan J."/>
            <person name="Floch G.L."/>
            <person name="Makela M.R."/>
            <person name="Henrissat B."/>
            <person name="Grigoriev I.V."/>
            <person name="Crouch J.A."/>
            <person name="De Vries R.P."/>
            <person name="Sukno S.A."/>
            <person name="Thon M.R."/>
        </authorList>
    </citation>
    <scope>NUCLEOTIDE SEQUENCE</scope>
    <source>
        <strain evidence="6">MAFF235873</strain>
    </source>
</reference>
<accession>A0AAD9HAW7</accession>
<dbReference type="SMART" id="SM00823">
    <property type="entry name" value="PKS_PP"/>
    <property type="match status" value="2"/>
</dbReference>
<feature type="region of interest" description="Disordered" evidence="4">
    <location>
        <begin position="2595"/>
        <end position="2621"/>
    </location>
</feature>
<sequence>MKVASTIVGIPLILEAAWTLVLSAYTSTQDILFGVLQSGRIKDNPDILDIVGPTISTVPRRIRLDNQQDIGALLQACQKHAHEAVPYEVAGLKVTRKVLAKHGGSLNNLLVIQAGMARSLRDGKESAGEDGLAAIGVHRVGTGTESAEAGAYPFGLVLECVVLGPQGDAKGISYDTDLVAWYDDDHISRDMIECLLSHFDNVVNQLVRLPRNTALSNISIWEPKQAIPPLSLMLANPPPAAVEDCVHHLVARHWSPDSPLLDRPAVTMRASRHGHAPSPLTLTYRNLDEYSRNICSLITLQAEFQSALEGQATSKTPFVAICLEKSHWTVAAMIGAWRAGVAIVVLDPGLPPHYLRQAAKRLKAALVLVSSVTQSLWEHESMSTANIDTSTIKRVVMTFPPKKSPPPQETVLRSSTPNDTCYCVFTSGSTSEPKGVLVPHRAICTSAVYHGRETGIGPNSRVLQFASYAFDVAIDEIVTTLIHGGCVCVVDDWDRKSPISLLEAIGEMSVNLALLTPAVLETLDPASTPDCLKTLVVGGSPLNAALLLRWERHVRLLVAYGQCESSVTATINADVSNSPLGTIGRPIGCRAWILGSSPQGLSLLPLGCVGELVIEGPILARGYIGGDPDITSQRFILASSVAGGFLRVTGCHPETQMYRTGDLARQNSDGSLLFLGRVDSQIKVGGVRVEPEAIEHCIVDTTEFRDVIVICPRKGHLSGRLVAVVQSGGGDDDNKASLSRLTPTDGSEPPITLMSHGSSRTAIDLIRQRLPASHIPGAWFNVPQMPLLRSGKINRTLLRKQLEDLEAVPLIQNDSSHLESSIPAREALSVRQHGQSDTGPISSPGDQVKELMGQVLGLDLSSAPNTSTFTRLGGDSLLAMQFVTQARIAGLAGISVAMLLGDTSITELGQAALTTTRSAEQTSPPRMFAKRPLPLKVPEAAEDTKATIEQYRVPLTFAQRLFFAHYPFGPNYFSQSVSFAIDNEHPALGGRAVDRGDVQRCLLQLVERHDALRSRFWRRRSLTPDGSDAWHWESVVTDDVAGSLRFRTHALGKPVDIKEVAIETHQTLNISSGPVFAADLFCLKNGCFELVLIAHHLVVDIVSWSIILGDLEAIILNIELGPAPALPDFDPSLKETAEDLKGTGFAGDDATAHKFWGVSSSATSSRPCCTERFVTQMGQKVSRRLFDAVALIDQLEVGDIVEAVVAEVLTDFCRKRGRGSSPPRIYAEDHGRNFLDQEEGKFSSSRVGWLTSLRSVDIPTLNPENDSLLEAIWRVRNARRRSPSVAQVTMSPTPPLPLEVVINYVGKPLLHSQASSTSKSTTSRSGLLKASSAATAADLAAIPDTDPCLPPLALIEVTAAWRDEEGLELAVTYDARIRHAEMVRSCIDSCVLVLRDQVLPNIEATSAPAWRNSLRMLPGLSDETADYATIQERRKQVMRRLGLASMDGIETIRKCSQVQNQVLLAQAQAQAENRVPTSLLYHIQACWDVFLIPEADYGGLDLARLNKACETVVRHHPVLRTAFVQLPDMMDPIQVVLRDGGANRVLRIAPPSARSQSAASLKLDINHASFDGHSSAVLLRDIGLAYAGKPLHPQSTSVPYRYLLYTEQVLEQRKAANAFWDEYLQDVKPCLLPSLGSSPGTEIDAEADLAIDFFDERLVFEGGKSANLSSWCRQFGATISTAIHVAWAITLSAYQYSDSGTQDVCFGWVTSGRDLPIDGLEDAVGMFSNLLVCRTRIGPDVLLRDSVAVMARDMAKGLQHQLGRPRLHSHGEPLFDTLLSVQSVSATPGGLGDQGQLCFRQREGLDRTKQSLTINIGISKDTNSIDCRVTHYSAKISETIARALFAVFQRALTSIISTPANSDATIADIDLFPPSHLQLAHDMNEASAYELTRPLRHTKEDGTTDEPGTPKIPDTTIVTLFSHQVHARPDAVAVAAWDASLTFSELDTLSTALHKHLVDCCGLVGGRNVALLCDKSAWVVVAMLAVLRAGAACAFLNPADGPRRLRNMVVEQMAAAITIVSPVYEDKAKSLLVGVDTTKILVLDPEWHVFRYPADAPSVPDHCQPDDIALLVFTSGSTGNPKGIRLPHSSLCLSILNYTRRLGISEQTRIFQFSAYTFDVGVGDMLASLIVGAVLCVPSEQDRLSDLNGALEKFRATCLVVTPSVAAFLQPDRLAEGKLDTMALVGELATPDLYKKWHGRIRLFNVYGPAECSVLSTVQEVRSPNDNPAIIGHSLAPHCRVWLVDPTDPSRLVPVGAPGEAMIEGHHVGMGYLNGPEKTANAFLPADKAPRAIMPLLPGARLYLTGDLMRYVPHQGLVFLGRKDLQIKLRGQRIEVGEVEFHVRRRVLESFDRLKPPATTTTTMTMTGSPSDGRGRGGGSRCIDAMVAVILAKQASDQESLVAFISIIRRNGKLLGNEEQDENGCSWIDAELSSLVKSKLSNDMPPYMVPSVFLTVERLPQTPSGKIDRRKLQQIALETKIKGQAYDAPEFPEPGSNQGAQKTQGAKEQQPQTPDNIADSSQQWLRSLWAKVLKVDVSSIGPSSHFFNLGGDSIIAMRLAAASLDEGTCLPVLTIMKYPVLSQMAAALDRGRAADPLDGADKKPESSPASEKKNTEDYSRRAVTTSDVLSFGSPSSDATQNDFPTTSFQESVVTFNMSPERGFLNYFILKFSPQVDVEGLERACRALMTRHPVLRSAFANKAGRLVQRIKPLDTVKIEKLNVGIAGDSARMHTIDEYVAGLIQYDREMPVAWGDCLTKAFIIHDPVRGALSLVIRLSHAVYDGMCLSTLWHDLGTAYENSNFLMGGASEQDDPFFRFVASEASDVSDDAKRFWHSLLRDSNNTPVVCGADDQNAVGLPKSPPSTGLMEGRQSLMVSSCCFSMASVTPASVLKASWAIVLAGNCSTSCRDVVFGHVVSCRETLDPSMYDAVGAFVNCVPVRLVLPGSVITASPPGMGPMIRELAQQAQAQHIAGLPYHTTGLNQLARLELIGWSHPRFASVVQYQNLPKSKALALCGIESGPLLGTTIEVDGRPGAYADVWVTAFPLDGDMTEVEICYDVSVVRDGVAQVLLETLCGLLRSTCV</sequence>
<dbReference type="InterPro" id="IPR036736">
    <property type="entry name" value="ACP-like_sf"/>
</dbReference>
<dbReference type="InterPro" id="IPR042099">
    <property type="entry name" value="ANL_N_sf"/>
</dbReference>
<evidence type="ECO:0000256" key="2">
    <source>
        <dbReference type="ARBA" id="ARBA00022553"/>
    </source>
</evidence>
<dbReference type="InterPro" id="IPR020806">
    <property type="entry name" value="PKS_PP-bd"/>
</dbReference>
<organism evidence="6 7">
    <name type="scientific">Colletotrichum zoysiae</name>
    <dbReference type="NCBI Taxonomy" id="1216348"/>
    <lineage>
        <taxon>Eukaryota</taxon>
        <taxon>Fungi</taxon>
        <taxon>Dikarya</taxon>
        <taxon>Ascomycota</taxon>
        <taxon>Pezizomycotina</taxon>
        <taxon>Sordariomycetes</taxon>
        <taxon>Hypocreomycetidae</taxon>
        <taxon>Glomerellales</taxon>
        <taxon>Glomerellaceae</taxon>
        <taxon>Colletotrichum</taxon>
        <taxon>Colletotrichum graminicola species complex</taxon>
    </lineage>
</organism>
<dbReference type="GO" id="GO:0043041">
    <property type="term" value="P:amino acid activation for nonribosomal peptide biosynthetic process"/>
    <property type="evidence" value="ECO:0007669"/>
    <property type="project" value="TreeGrafter"/>
</dbReference>
<dbReference type="PROSITE" id="PS50075">
    <property type="entry name" value="CARRIER"/>
    <property type="match status" value="2"/>
</dbReference>
<feature type="region of interest" description="Disordered" evidence="4">
    <location>
        <begin position="728"/>
        <end position="755"/>
    </location>
</feature>
<evidence type="ECO:0000256" key="3">
    <source>
        <dbReference type="ARBA" id="ARBA00022598"/>
    </source>
</evidence>
<evidence type="ECO:0000313" key="6">
    <source>
        <dbReference type="EMBL" id="KAK2025338.1"/>
    </source>
</evidence>
<feature type="compositionally biased region" description="Low complexity" evidence="4">
    <location>
        <begin position="2359"/>
        <end position="2372"/>
    </location>
</feature>
<dbReference type="PANTHER" id="PTHR45527">
    <property type="entry name" value="NONRIBOSOMAL PEPTIDE SYNTHETASE"/>
    <property type="match status" value="1"/>
</dbReference>
<evidence type="ECO:0000256" key="4">
    <source>
        <dbReference type="SAM" id="MobiDB-lite"/>
    </source>
</evidence>
<dbReference type="InterPro" id="IPR020845">
    <property type="entry name" value="AMP-binding_CS"/>
</dbReference>
<dbReference type="SUPFAM" id="SSF56801">
    <property type="entry name" value="Acetyl-CoA synthetase-like"/>
    <property type="match status" value="2"/>
</dbReference>
<comment type="caution">
    <text evidence="6">The sequence shown here is derived from an EMBL/GenBank/DDBJ whole genome shotgun (WGS) entry which is preliminary data.</text>
</comment>
<keyword evidence="1" id="KW-0596">Phosphopantetheine</keyword>
<dbReference type="Gene3D" id="3.30.300.30">
    <property type="match status" value="2"/>
</dbReference>
<dbReference type="GO" id="GO:0031177">
    <property type="term" value="F:phosphopantetheine binding"/>
    <property type="evidence" value="ECO:0007669"/>
    <property type="project" value="InterPro"/>
</dbReference>
<proteinExistence type="predicted"/>
<dbReference type="Gene3D" id="3.40.50.12780">
    <property type="entry name" value="N-terminal domain of ligase-like"/>
    <property type="match status" value="2"/>
</dbReference>
<dbReference type="InterPro" id="IPR045851">
    <property type="entry name" value="AMP-bd_C_sf"/>
</dbReference>
<dbReference type="Pfam" id="PF00668">
    <property type="entry name" value="Condensation"/>
    <property type="match status" value="4"/>
</dbReference>
<dbReference type="InterPro" id="IPR009081">
    <property type="entry name" value="PP-bd_ACP"/>
</dbReference>
<keyword evidence="3" id="KW-0436">Ligase</keyword>
<dbReference type="EMBL" id="MU842939">
    <property type="protein sequence ID" value="KAK2025338.1"/>
    <property type="molecule type" value="Genomic_DNA"/>
</dbReference>
<feature type="domain" description="Carrier" evidence="5">
    <location>
        <begin position="2516"/>
        <end position="2592"/>
    </location>
</feature>
<gene>
    <name evidence="6" type="ORF">LX32DRAFT_624523</name>
</gene>
<dbReference type="Gene3D" id="3.30.559.30">
    <property type="entry name" value="Nonribosomal peptide synthetase, condensation domain"/>
    <property type="match status" value="4"/>
</dbReference>
<dbReference type="PANTHER" id="PTHR45527:SF16">
    <property type="entry name" value="NONRIBOSOMAL PEPTIDE SYNTHASE ATNA-RELATED"/>
    <property type="match status" value="1"/>
</dbReference>
<evidence type="ECO:0000259" key="5">
    <source>
        <dbReference type="PROSITE" id="PS50075"/>
    </source>
</evidence>
<dbReference type="PROSITE" id="PS00455">
    <property type="entry name" value="AMP_BINDING"/>
    <property type="match status" value="1"/>
</dbReference>
<feature type="compositionally biased region" description="Basic and acidic residues" evidence="4">
    <location>
        <begin position="2595"/>
        <end position="2620"/>
    </location>
</feature>
<feature type="region of interest" description="Disordered" evidence="4">
    <location>
        <begin position="2486"/>
        <end position="2519"/>
    </location>
</feature>
<dbReference type="CDD" id="cd05918">
    <property type="entry name" value="A_NRPS_SidN3_like"/>
    <property type="match status" value="2"/>
</dbReference>
<dbReference type="Gene3D" id="1.10.1200.10">
    <property type="entry name" value="ACP-like"/>
    <property type="match status" value="2"/>
</dbReference>
<feature type="domain" description="Carrier" evidence="5">
    <location>
        <begin position="842"/>
        <end position="919"/>
    </location>
</feature>
<dbReference type="InterPro" id="IPR000873">
    <property type="entry name" value="AMP-dep_synth/lig_dom"/>
</dbReference>
<dbReference type="Pfam" id="PF00501">
    <property type="entry name" value="AMP-binding"/>
    <property type="match status" value="2"/>
</dbReference>
<dbReference type="SUPFAM" id="SSF52777">
    <property type="entry name" value="CoA-dependent acyltransferases"/>
    <property type="match status" value="6"/>
</dbReference>
<protein>
    <submittedName>
        <fullName evidence="6">Acetyl-CoA synthetase-like protein</fullName>
    </submittedName>
</protein>
<dbReference type="GO" id="GO:0044550">
    <property type="term" value="P:secondary metabolite biosynthetic process"/>
    <property type="evidence" value="ECO:0007669"/>
    <property type="project" value="TreeGrafter"/>
</dbReference>
<dbReference type="GO" id="GO:0016874">
    <property type="term" value="F:ligase activity"/>
    <property type="evidence" value="ECO:0007669"/>
    <property type="project" value="UniProtKB-KW"/>
</dbReference>
<evidence type="ECO:0000256" key="1">
    <source>
        <dbReference type="ARBA" id="ARBA00022450"/>
    </source>
</evidence>
<dbReference type="Gene3D" id="3.30.559.10">
    <property type="entry name" value="Chloramphenicol acetyltransferase-like domain"/>
    <property type="match status" value="3"/>
</dbReference>